<dbReference type="Proteomes" id="UP001529510">
    <property type="component" value="Unassembled WGS sequence"/>
</dbReference>
<feature type="non-terminal residue" evidence="2">
    <location>
        <position position="55"/>
    </location>
</feature>
<feature type="compositionally biased region" description="Polar residues" evidence="1">
    <location>
        <begin position="12"/>
        <end position="31"/>
    </location>
</feature>
<organism evidence="2 3">
    <name type="scientific">Cirrhinus mrigala</name>
    <name type="common">Mrigala</name>
    <dbReference type="NCBI Taxonomy" id="683832"/>
    <lineage>
        <taxon>Eukaryota</taxon>
        <taxon>Metazoa</taxon>
        <taxon>Chordata</taxon>
        <taxon>Craniata</taxon>
        <taxon>Vertebrata</taxon>
        <taxon>Euteleostomi</taxon>
        <taxon>Actinopterygii</taxon>
        <taxon>Neopterygii</taxon>
        <taxon>Teleostei</taxon>
        <taxon>Ostariophysi</taxon>
        <taxon>Cypriniformes</taxon>
        <taxon>Cyprinidae</taxon>
        <taxon>Labeoninae</taxon>
        <taxon>Labeonini</taxon>
        <taxon>Cirrhinus</taxon>
    </lineage>
</organism>
<evidence type="ECO:0000313" key="2">
    <source>
        <dbReference type="EMBL" id="KAL0183651.1"/>
    </source>
</evidence>
<dbReference type="AlphaFoldDB" id="A0ABD0QCL0"/>
<accession>A0ABD0QCL0</accession>
<sequence length="55" mass="5928">MDKEDSCGEMSVPSSPQNEAIQHSSISTSNGRRSRPAPLSGPPQTTAQKRKTTRT</sequence>
<evidence type="ECO:0000313" key="3">
    <source>
        <dbReference type="Proteomes" id="UP001529510"/>
    </source>
</evidence>
<feature type="region of interest" description="Disordered" evidence="1">
    <location>
        <begin position="1"/>
        <end position="55"/>
    </location>
</feature>
<evidence type="ECO:0000256" key="1">
    <source>
        <dbReference type="SAM" id="MobiDB-lite"/>
    </source>
</evidence>
<comment type="caution">
    <text evidence="2">The sequence shown here is derived from an EMBL/GenBank/DDBJ whole genome shotgun (WGS) entry which is preliminary data.</text>
</comment>
<name>A0ABD0QCL0_CIRMR</name>
<dbReference type="EMBL" id="JAMKFB020000009">
    <property type="protein sequence ID" value="KAL0183651.1"/>
    <property type="molecule type" value="Genomic_DNA"/>
</dbReference>
<gene>
    <name evidence="2" type="ORF">M9458_019347</name>
</gene>
<keyword evidence="3" id="KW-1185">Reference proteome</keyword>
<protein>
    <submittedName>
        <fullName evidence="2">Uncharacterized protein</fullName>
    </submittedName>
</protein>
<reference evidence="2 3" key="1">
    <citation type="submission" date="2024-05" db="EMBL/GenBank/DDBJ databases">
        <title>Genome sequencing and assembly of Indian major carp, Cirrhinus mrigala (Hamilton, 1822).</title>
        <authorList>
            <person name="Mohindra V."/>
            <person name="Chowdhury L.M."/>
            <person name="Lal K."/>
            <person name="Jena J.K."/>
        </authorList>
    </citation>
    <scope>NUCLEOTIDE SEQUENCE [LARGE SCALE GENOMIC DNA]</scope>
    <source>
        <strain evidence="2">CM1030</strain>
        <tissue evidence="2">Blood</tissue>
    </source>
</reference>
<proteinExistence type="predicted"/>